<gene>
    <name evidence="2" type="ORF">LCGC14_0044500</name>
</gene>
<feature type="compositionally biased region" description="Acidic residues" evidence="1">
    <location>
        <begin position="309"/>
        <end position="318"/>
    </location>
</feature>
<name>A0A0F9VWN5_9ZZZZ</name>
<evidence type="ECO:0000313" key="2">
    <source>
        <dbReference type="EMBL" id="KKO08510.1"/>
    </source>
</evidence>
<dbReference type="EMBL" id="LAZR01000009">
    <property type="protein sequence ID" value="KKO08510.1"/>
    <property type="molecule type" value="Genomic_DNA"/>
</dbReference>
<reference evidence="2" key="1">
    <citation type="journal article" date="2015" name="Nature">
        <title>Complex archaea that bridge the gap between prokaryotes and eukaryotes.</title>
        <authorList>
            <person name="Spang A."/>
            <person name="Saw J.H."/>
            <person name="Jorgensen S.L."/>
            <person name="Zaremba-Niedzwiedzka K."/>
            <person name="Martijn J."/>
            <person name="Lind A.E."/>
            <person name="van Eijk R."/>
            <person name="Schleper C."/>
            <person name="Guy L."/>
            <person name="Ettema T.J."/>
        </authorList>
    </citation>
    <scope>NUCLEOTIDE SEQUENCE</scope>
</reference>
<accession>A0A0F9VWN5</accession>
<evidence type="ECO:0000256" key="1">
    <source>
        <dbReference type="SAM" id="MobiDB-lite"/>
    </source>
</evidence>
<dbReference type="AlphaFoldDB" id="A0A0F9VWN5"/>
<proteinExistence type="predicted"/>
<comment type="caution">
    <text evidence="2">The sequence shown here is derived from an EMBL/GenBank/DDBJ whole genome shotgun (WGS) entry which is preliminary data.</text>
</comment>
<feature type="region of interest" description="Disordered" evidence="1">
    <location>
        <begin position="299"/>
        <end position="318"/>
    </location>
</feature>
<organism evidence="2">
    <name type="scientific">marine sediment metagenome</name>
    <dbReference type="NCBI Taxonomy" id="412755"/>
    <lineage>
        <taxon>unclassified sequences</taxon>
        <taxon>metagenomes</taxon>
        <taxon>ecological metagenomes</taxon>
    </lineage>
</organism>
<protein>
    <submittedName>
        <fullName evidence="2">Uncharacterized protein</fullName>
    </submittedName>
</protein>
<sequence>MKRIRTATRASIEKKKEELQSLKDRLTNADTPLYQRVGNLALDTAKNTAKAKWSRMYSIWGIGGIAVVQGLQYATSVLPIMPHHLDDPGQVLGEYQAAQAEYLTGAAAGSQMPPEGSALVDDLFTMRNQSSMERYAAFYDRGLEDAQNGDITPPEIEAAARVLRDFETKFSQQYQKSFDAFLDLDLSPRKARQGANAALVYSLFCKEASMKVRKDGTQYLILEFAGQEAWSLFVDEKIQNKATDTFIASMEDSWIEARVLEELTGVTPEDITASFEGDHLVRIAAGKADWRISTTDIRLGIPTSPDSDLTTEDETPTP</sequence>